<dbReference type="Gene3D" id="3.40.50.150">
    <property type="entry name" value="Vaccinia Virus protein VP39"/>
    <property type="match status" value="1"/>
</dbReference>
<dbReference type="Pfam" id="PF01728">
    <property type="entry name" value="FtsJ"/>
    <property type="match status" value="1"/>
</dbReference>
<protein>
    <recommendedName>
        <fullName evidence="1">Ribosomal RNA methyltransferase FtsJ domain-containing protein</fullName>
    </recommendedName>
</protein>
<dbReference type="InterPro" id="IPR002877">
    <property type="entry name" value="RNA_MeTrfase_FtsJ_dom"/>
</dbReference>
<dbReference type="InParanoid" id="A0A024GS21"/>
<accession>A0A024GS21</accession>
<proteinExistence type="predicted"/>
<dbReference type="GO" id="GO:0008168">
    <property type="term" value="F:methyltransferase activity"/>
    <property type="evidence" value="ECO:0007669"/>
    <property type="project" value="InterPro"/>
</dbReference>
<dbReference type="OrthoDB" id="20105at2759"/>
<reference evidence="2 3" key="1">
    <citation type="submission" date="2012-05" db="EMBL/GenBank/DDBJ databases">
        <title>Recombination and specialization in a pathogen metapopulation.</title>
        <authorList>
            <person name="Gardiner A."/>
            <person name="Kemen E."/>
            <person name="Schultz-Larsen T."/>
            <person name="MacLean D."/>
            <person name="Van Oosterhout C."/>
            <person name="Jones J.D.G."/>
        </authorList>
    </citation>
    <scope>NUCLEOTIDE SEQUENCE [LARGE SCALE GENOMIC DNA]</scope>
    <source>
        <strain evidence="2 3">Ac Nc2</strain>
    </source>
</reference>
<evidence type="ECO:0000313" key="3">
    <source>
        <dbReference type="Proteomes" id="UP000053237"/>
    </source>
</evidence>
<gene>
    <name evidence="2" type="ORF">BN9_104430</name>
</gene>
<feature type="domain" description="Ribosomal RNA methyltransferase FtsJ" evidence="1">
    <location>
        <begin position="173"/>
        <end position="272"/>
    </location>
</feature>
<organism evidence="2 3">
    <name type="scientific">Albugo candida</name>
    <dbReference type="NCBI Taxonomy" id="65357"/>
    <lineage>
        <taxon>Eukaryota</taxon>
        <taxon>Sar</taxon>
        <taxon>Stramenopiles</taxon>
        <taxon>Oomycota</taxon>
        <taxon>Peronosporomycetes</taxon>
        <taxon>Albuginales</taxon>
        <taxon>Albuginaceae</taxon>
        <taxon>Albugo</taxon>
    </lineage>
</organism>
<dbReference type="AlphaFoldDB" id="A0A024GS21"/>
<dbReference type="CDD" id="cd02440">
    <property type="entry name" value="AdoMet_MTases"/>
    <property type="match status" value="1"/>
</dbReference>
<dbReference type="PANTHER" id="PTHR37524:SF2">
    <property type="entry name" value="RIBOSOMAL RNA METHYLTRANSFERASE FTSJ DOMAIN-CONTAINING PROTEIN"/>
    <property type="match status" value="1"/>
</dbReference>
<dbReference type="InterPro" id="IPR029063">
    <property type="entry name" value="SAM-dependent_MTases_sf"/>
</dbReference>
<evidence type="ECO:0000313" key="2">
    <source>
        <dbReference type="EMBL" id="CCI49161.1"/>
    </source>
</evidence>
<dbReference type="PANTHER" id="PTHR37524">
    <property type="entry name" value="RIBOSOMAL RNA LARGE SUBUNIT METHYLTRANSFERASE M"/>
    <property type="match status" value="1"/>
</dbReference>
<dbReference type="GO" id="GO:0032259">
    <property type="term" value="P:methylation"/>
    <property type="evidence" value="ECO:0007669"/>
    <property type="project" value="InterPro"/>
</dbReference>
<sequence>MIAPYVPCVALHVENTHVERYEQEVRSLFPDTTIVSVPPILYIQSVSRISSYNEHLYRKLVLQFGAGRMKAHRIYRLDHCCSDPEWIVKCLERRRRELHAIRIAAYPQTLQDALKRMLLDQSFTLSPTRHTQMLDAVLQVGNTNYILFGIRETPLVPLHSPISSASMEKTIPCRAYYKMQECLDFIHINSGDRVLDIGAAPGGWTRCLYECGACVTAVDPGVLSLGTQSYRIQHFRMLLEDALPQLWKLQKFHVCVCDINVRVHKSASLMLKVANVLLPSAYLVLTLKLGKKPCENAVREAISTARKILSEHYDTFEVKWLHANTRNERTLFARKKDTGCKLLTVR</sequence>
<dbReference type="SUPFAM" id="SSF53335">
    <property type="entry name" value="S-adenosyl-L-methionine-dependent methyltransferases"/>
    <property type="match status" value="1"/>
</dbReference>
<comment type="caution">
    <text evidence="2">The sequence shown here is derived from an EMBL/GenBank/DDBJ whole genome shotgun (WGS) entry which is preliminary data.</text>
</comment>
<keyword evidence="3" id="KW-1185">Reference proteome</keyword>
<name>A0A024GS21_9STRA</name>
<dbReference type="EMBL" id="CAIX01000279">
    <property type="protein sequence ID" value="CCI49161.1"/>
    <property type="molecule type" value="Genomic_DNA"/>
</dbReference>
<dbReference type="Proteomes" id="UP000053237">
    <property type="component" value="Unassembled WGS sequence"/>
</dbReference>
<evidence type="ECO:0000259" key="1">
    <source>
        <dbReference type="Pfam" id="PF01728"/>
    </source>
</evidence>